<sequence>MSKKSIFLYTLGGILLFLVIVIRNMPAVFVLGHAAKATGAFSSYNTTGTVWEGESRLIVNAGRNRVDLGAVQWNIAGWSLLIGQLDLTLNADQPSQRLSGDFKLNLLNQHLTASGVEGGFDLALVQQFVAIPGKISGMVDINIPNLSANIPAQQLTDLQGNVVVKDLAVNFAGPVELGTFGAKLSLADNADSEEMIVVADLSDIDATIALNGRADALASNQSYYLDVNIEPKANANKMLVNTLKQFYRPQSDGSYNVKFGKPLR</sequence>
<keyword evidence="4" id="KW-0813">Transport</keyword>
<evidence type="ECO:0000256" key="4">
    <source>
        <dbReference type="ARBA" id="ARBA00022448"/>
    </source>
</evidence>
<keyword evidence="5" id="KW-1003">Cell membrane</keyword>
<evidence type="ECO:0000256" key="5">
    <source>
        <dbReference type="ARBA" id="ARBA00022475"/>
    </source>
</evidence>
<dbReference type="InterPro" id="IPR022792">
    <property type="entry name" value="T2SS_protein-GspN"/>
</dbReference>
<evidence type="ECO:0000256" key="8">
    <source>
        <dbReference type="ARBA" id="ARBA00022927"/>
    </source>
</evidence>
<evidence type="ECO:0000256" key="6">
    <source>
        <dbReference type="ARBA" id="ARBA00022519"/>
    </source>
</evidence>
<evidence type="ECO:0000313" key="12">
    <source>
        <dbReference type="Proteomes" id="UP000441399"/>
    </source>
</evidence>
<keyword evidence="7" id="KW-0812">Transmembrane</keyword>
<evidence type="ECO:0000256" key="7">
    <source>
        <dbReference type="ARBA" id="ARBA00022692"/>
    </source>
</evidence>
<dbReference type="GO" id="GO:0015628">
    <property type="term" value="P:protein secretion by the type II secretion system"/>
    <property type="evidence" value="ECO:0007669"/>
    <property type="project" value="InterPro"/>
</dbReference>
<keyword evidence="12" id="KW-1185">Reference proteome</keyword>
<dbReference type="EMBL" id="CACSIO010000062">
    <property type="protein sequence ID" value="CAA0125876.1"/>
    <property type="molecule type" value="Genomic_DNA"/>
</dbReference>
<protein>
    <recommendedName>
        <fullName evidence="3">Type II secretion system protein N</fullName>
    </recommendedName>
    <alternativeName>
        <fullName evidence="10">General secretion pathway protein N</fullName>
    </alternativeName>
</protein>
<evidence type="ECO:0000256" key="3">
    <source>
        <dbReference type="ARBA" id="ARBA00021563"/>
    </source>
</evidence>
<evidence type="ECO:0000313" key="11">
    <source>
        <dbReference type="EMBL" id="CAA0125876.1"/>
    </source>
</evidence>
<keyword evidence="8" id="KW-0653">Protein transport</keyword>
<dbReference type="GO" id="GO:0015627">
    <property type="term" value="C:type II protein secretion system complex"/>
    <property type="evidence" value="ECO:0007669"/>
    <property type="project" value="InterPro"/>
</dbReference>
<gene>
    <name evidence="11" type="ORF">OPDIPICF_03680</name>
</gene>
<evidence type="ECO:0000256" key="10">
    <source>
        <dbReference type="ARBA" id="ARBA00030772"/>
    </source>
</evidence>
<dbReference type="OrthoDB" id="6118198at2"/>
<accession>A0A5S9R1Z8</accession>
<name>A0A5S9R1Z8_9GAMM</name>
<organism evidence="11 12">
    <name type="scientific">BD1-7 clade bacterium</name>
    <dbReference type="NCBI Taxonomy" id="2029982"/>
    <lineage>
        <taxon>Bacteria</taxon>
        <taxon>Pseudomonadati</taxon>
        <taxon>Pseudomonadota</taxon>
        <taxon>Gammaproteobacteria</taxon>
        <taxon>Cellvibrionales</taxon>
        <taxon>Spongiibacteraceae</taxon>
        <taxon>BD1-7 clade</taxon>
    </lineage>
</organism>
<dbReference type="GO" id="GO:0005886">
    <property type="term" value="C:plasma membrane"/>
    <property type="evidence" value="ECO:0007669"/>
    <property type="project" value="UniProtKB-SubCell"/>
</dbReference>
<dbReference type="Proteomes" id="UP000441399">
    <property type="component" value="Unassembled WGS sequence"/>
</dbReference>
<evidence type="ECO:0000256" key="9">
    <source>
        <dbReference type="ARBA" id="ARBA00023136"/>
    </source>
</evidence>
<keyword evidence="6" id="KW-0997">Cell inner membrane</keyword>
<proteinExistence type="inferred from homology"/>
<comment type="similarity">
    <text evidence="2">Belongs to the GSP N family.</text>
</comment>
<comment type="subcellular location">
    <subcellularLocation>
        <location evidence="1">Cell inner membrane</location>
    </subcellularLocation>
</comment>
<reference evidence="11 12" key="1">
    <citation type="submission" date="2019-11" db="EMBL/GenBank/DDBJ databases">
        <authorList>
            <person name="Holert J."/>
        </authorList>
    </citation>
    <scope>NUCLEOTIDE SEQUENCE [LARGE SCALE GENOMIC DNA]</scope>
    <source>
        <strain evidence="11">SB11_3</strain>
    </source>
</reference>
<dbReference type="Pfam" id="PF01203">
    <property type="entry name" value="T2SSN"/>
    <property type="match status" value="1"/>
</dbReference>
<keyword evidence="9" id="KW-0472">Membrane</keyword>
<dbReference type="AlphaFoldDB" id="A0A5S9R1Z8"/>
<evidence type="ECO:0000256" key="2">
    <source>
        <dbReference type="ARBA" id="ARBA00007208"/>
    </source>
</evidence>
<evidence type="ECO:0000256" key="1">
    <source>
        <dbReference type="ARBA" id="ARBA00004533"/>
    </source>
</evidence>